<gene>
    <name evidence="1" type="ORF">HNQ88_004043</name>
</gene>
<dbReference type="RefSeq" id="WP_309941363.1">
    <property type="nucleotide sequence ID" value="NZ_AP025305.1"/>
</dbReference>
<reference evidence="1" key="1">
    <citation type="submission" date="2023-07" db="EMBL/GenBank/DDBJ databases">
        <title>Genomic Encyclopedia of Type Strains, Phase IV (KMG-IV): sequencing the most valuable type-strain genomes for metagenomic binning, comparative biology and taxonomic classification.</title>
        <authorList>
            <person name="Goeker M."/>
        </authorList>
    </citation>
    <scope>NUCLEOTIDE SEQUENCE</scope>
    <source>
        <strain evidence="1">DSM 26174</strain>
    </source>
</reference>
<keyword evidence="2" id="KW-1185">Reference proteome</keyword>
<name>A0AAE3XQX8_9BACT</name>
<evidence type="ECO:0000313" key="2">
    <source>
        <dbReference type="Proteomes" id="UP001185092"/>
    </source>
</evidence>
<proteinExistence type="predicted"/>
<comment type="caution">
    <text evidence="1">The sequence shown here is derived from an EMBL/GenBank/DDBJ whole genome shotgun (WGS) entry which is preliminary data.</text>
</comment>
<organism evidence="1 2">
    <name type="scientific">Aureibacter tunicatorum</name>
    <dbReference type="NCBI Taxonomy" id="866807"/>
    <lineage>
        <taxon>Bacteria</taxon>
        <taxon>Pseudomonadati</taxon>
        <taxon>Bacteroidota</taxon>
        <taxon>Cytophagia</taxon>
        <taxon>Cytophagales</taxon>
        <taxon>Persicobacteraceae</taxon>
        <taxon>Aureibacter</taxon>
    </lineage>
</organism>
<dbReference type="AlphaFoldDB" id="A0AAE3XQX8"/>
<dbReference type="Proteomes" id="UP001185092">
    <property type="component" value="Unassembled WGS sequence"/>
</dbReference>
<sequence>MLKNILTESASIIQSNEEFSVDGDYGICIENHGQSLIRYGHKGMEMMEIYPKTQREIGLVPEHELEGRRSIVFEGEGENKALVVSYKSTQKNVVNRKNC</sequence>
<accession>A0AAE3XQX8</accession>
<dbReference type="EMBL" id="JAVDQD010000006">
    <property type="protein sequence ID" value="MDR6240967.1"/>
    <property type="molecule type" value="Genomic_DNA"/>
</dbReference>
<evidence type="ECO:0000313" key="1">
    <source>
        <dbReference type="EMBL" id="MDR6240967.1"/>
    </source>
</evidence>
<protein>
    <submittedName>
        <fullName evidence="1">Uncharacterized protein</fullName>
    </submittedName>
</protein>